<comment type="caution">
    <text evidence="7">The sequence shown here is derived from an EMBL/GenBank/DDBJ whole genome shotgun (WGS) entry which is preliminary data.</text>
</comment>
<organism evidence="7 8">
    <name type="scientific">Flammeovirga agarivorans</name>
    <dbReference type="NCBI Taxonomy" id="2726742"/>
    <lineage>
        <taxon>Bacteria</taxon>
        <taxon>Pseudomonadati</taxon>
        <taxon>Bacteroidota</taxon>
        <taxon>Cytophagia</taxon>
        <taxon>Cytophagales</taxon>
        <taxon>Flammeovirgaceae</taxon>
        <taxon>Flammeovirga</taxon>
    </lineage>
</organism>
<dbReference type="PANTHER" id="PTHR43156">
    <property type="entry name" value="STAGE II SPORULATION PROTEIN E-RELATED"/>
    <property type="match status" value="1"/>
</dbReference>
<dbReference type="RefSeq" id="WP_168883404.1">
    <property type="nucleotide sequence ID" value="NZ_JABAIL010000004.1"/>
</dbReference>
<feature type="transmembrane region" description="Helical" evidence="3">
    <location>
        <begin position="247"/>
        <end position="266"/>
    </location>
</feature>
<dbReference type="EMBL" id="JABAIL010000004">
    <property type="protein sequence ID" value="NLR92700.1"/>
    <property type="molecule type" value="Genomic_DNA"/>
</dbReference>
<dbReference type="InterPro" id="IPR036457">
    <property type="entry name" value="PPM-type-like_dom_sf"/>
</dbReference>
<dbReference type="Pfam" id="PF07696">
    <property type="entry name" value="7TMR-DISMED2"/>
    <property type="match status" value="1"/>
</dbReference>
<feature type="domain" description="7TM-DISM receptor extracellular" evidence="6">
    <location>
        <begin position="42"/>
        <end position="123"/>
    </location>
</feature>
<keyword evidence="3" id="KW-0812">Transmembrane</keyword>
<feature type="transmembrane region" description="Helical" evidence="3">
    <location>
        <begin position="157"/>
        <end position="177"/>
    </location>
</feature>
<keyword evidence="8" id="KW-1185">Reference proteome</keyword>
<evidence type="ECO:0000259" key="6">
    <source>
        <dbReference type="Pfam" id="PF07696"/>
    </source>
</evidence>
<accession>A0A7X8SM11</accession>
<keyword evidence="3" id="KW-0472">Membrane</keyword>
<feature type="transmembrane region" description="Helical" evidence="3">
    <location>
        <begin position="304"/>
        <end position="324"/>
    </location>
</feature>
<feature type="coiled-coil region" evidence="2">
    <location>
        <begin position="373"/>
        <end position="411"/>
    </location>
</feature>
<feature type="domain" description="7TM-DISM receptor extracellular" evidence="5">
    <location>
        <begin position="158"/>
        <end position="356"/>
    </location>
</feature>
<dbReference type="PANTHER" id="PTHR43156:SF9">
    <property type="entry name" value="HAMP DOMAIN-CONTAINING PROTEIN"/>
    <property type="match status" value="1"/>
</dbReference>
<dbReference type="Proteomes" id="UP000585050">
    <property type="component" value="Unassembled WGS sequence"/>
</dbReference>
<evidence type="ECO:0000313" key="7">
    <source>
        <dbReference type="EMBL" id="NLR92700.1"/>
    </source>
</evidence>
<dbReference type="AlphaFoldDB" id="A0A7X8SM11"/>
<evidence type="ECO:0000256" key="2">
    <source>
        <dbReference type="SAM" id="Coils"/>
    </source>
</evidence>
<dbReference type="InterPro" id="IPR052016">
    <property type="entry name" value="Bact_Sigma-Reg"/>
</dbReference>
<proteinExistence type="predicted"/>
<evidence type="ECO:0000259" key="5">
    <source>
        <dbReference type="Pfam" id="PF07695"/>
    </source>
</evidence>
<sequence length="671" mass="77539">MLQIIHSNVLMTASDETEPFALENDLDSFQPYDYGDVTSEVENYWIKFDVQNLKDSVYSGQLSYSYFDHLILYKQVDQHTFTKVAEGGILYPNIKKNFLYRGYTFLPIDLKPKEKATYYLRCSQFDRPFFEFQALPQDLTIIETSEVKKQIDYLNSFIYLFLGAMILMILYNMGLYFMVKDKGYIYYSMHVLSVALFNFTISGKVINYLETAEHYQQLNHWLGFSSAALFILFSQTLLNIKENYPRLFLVSNLTLVGLMILNILVIFELYFIITPLGTVMINLTYLPMIYIANKERKRSITARYFFYGVLINFIFITLHTLEVFELIPPLFGIRSVPTLLIGACIEQVIFSLSLGAKINDTQLKLHQLIIEQNQMLEREVSIRTKDLEETKEELEIQNETLSGMNKQLASQNDQILSSINYAKRIQEASLPNIDKLEEEIGDTCLLYMPRDTVSGDFYWYKKVGERIIIIIADCTGHGVPGALMSILGIQKIEFIVNELSETDPHKILERLDIEVKYALNQQSTNLTDGMDAAVCVIDKKEEKILFSGAKNPMIYFKNDQLKRIKGSRNSIGGEMNFIHDPFSTSEVCYKDSDVQIYMFSDGYQDQFGVNGKKYMSKHFRTLLSTIFNLPLKRQEERLKEEFNTWTGRGTVNQVDDVLVFGALLKTNANMN</sequence>
<keyword evidence="3" id="KW-1133">Transmembrane helix</keyword>
<dbReference type="Pfam" id="PF07695">
    <property type="entry name" value="7TMR-DISM_7TM"/>
    <property type="match status" value="1"/>
</dbReference>
<reference evidence="7 8" key="1">
    <citation type="submission" date="2020-04" db="EMBL/GenBank/DDBJ databases">
        <title>Flammeovirga sp. SR4, a novel species isolated from seawater.</title>
        <authorList>
            <person name="Wang X."/>
        </authorList>
    </citation>
    <scope>NUCLEOTIDE SEQUENCE [LARGE SCALE GENOMIC DNA]</scope>
    <source>
        <strain evidence="7 8">SR4</strain>
    </source>
</reference>
<gene>
    <name evidence="7" type="ORF">HGP29_15885</name>
</gene>
<dbReference type="Gene3D" id="3.60.40.10">
    <property type="entry name" value="PPM-type phosphatase domain"/>
    <property type="match status" value="1"/>
</dbReference>
<dbReference type="InterPro" id="IPR011622">
    <property type="entry name" value="7TMR_DISM_rcpt_extracell_dom2"/>
</dbReference>
<name>A0A7X8SM11_9BACT</name>
<dbReference type="Gene3D" id="2.60.40.2380">
    <property type="match status" value="1"/>
</dbReference>
<feature type="transmembrane region" description="Helical" evidence="3">
    <location>
        <begin position="221"/>
        <end position="240"/>
    </location>
</feature>
<dbReference type="GO" id="GO:0016791">
    <property type="term" value="F:phosphatase activity"/>
    <property type="evidence" value="ECO:0007669"/>
    <property type="project" value="TreeGrafter"/>
</dbReference>
<evidence type="ECO:0000256" key="1">
    <source>
        <dbReference type="ARBA" id="ARBA00022801"/>
    </source>
</evidence>
<keyword evidence="1" id="KW-0378">Hydrolase</keyword>
<dbReference type="Pfam" id="PF07228">
    <property type="entry name" value="SpoIIE"/>
    <property type="match status" value="1"/>
</dbReference>
<feature type="domain" description="PPM-type phosphatase" evidence="4">
    <location>
        <begin position="465"/>
        <end position="659"/>
    </location>
</feature>
<feature type="transmembrane region" description="Helical" evidence="3">
    <location>
        <begin position="184"/>
        <end position="201"/>
    </location>
</feature>
<keyword evidence="2" id="KW-0175">Coiled coil</keyword>
<protein>
    <submittedName>
        <fullName evidence="7">SpoIIE family protein phosphatase</fullName>
    </submittedName>
</protein>
<feature type="transmembrane region" description="Helical" evidence="3">
    <location>
        <begin position="272"/>
        <end position="292"/>
    </location>
</feature>
<dbReference type="InterPro" id="IPR001932">
    <property type="entry name" value="PPM-type_phosphatase-like_dom"/>
</dbReference>
<dbReference type="InterPro" id="IPR011623">
    <property type="entry name" value="7TMR_DISM_rcpt_extracell_dom1"/>
</dbReference>
<evidence type="ECO:0000256" key="3">
    <source>
        <dbReference type="SAM" id="Phobius"/>
    </source>
</evidence>
<evidence type="ECO:0000259" key="4">
    <source>
        <dbReference type="Pfam" id="PF07228"/>
    </source>
</evidence>
<evidence type="ECO:0000313" key="8">
    <source>
        <dbReference type="Proteomes" id="UP000585050"/>
    </source>
</evidence>